<gene>
    <name evidence="3" type="ORF">Bathy01g04520</name>
</gene>
<dbReference type="RefSeq" id="XP_007515252.1">
    <property type="nucleotide sequence ID" value="XM_007515190.1"/>
</dbReference>
<dbReference type="AlphaFoldDB" id="K8E927"/>
<evidence type="ECO:0008006" key="5">
    <source>
        <dbReference type="Google" id="ProtNLM"/>
    </source>
</evidence>
<reference evidence="3 4" key="1">
    <citation type="submission" date="2011-10" db="EMBL/GenBank/DDBJ databases">
        <authorList>
            <person name="Genoscope - CEA"/>
        </authorList>
    </citation>
    <scope>NUCLEOTIDE SEQUENCE [LARGE SCALE GENOMIC DNA]</scope>
    <source>
        <strain evidence="3 4">RCC 1105</strain>
    </source>
</reference>
<feature type="transmembrane region" description="Helical" evidence="2">
    <location>
        <begin position="33"/>
        <end position="65"/>
    </location>
</feature>
<keyword evidence="2" id="KW-1133">Transmembrane helix</keyword>
<organism evidence="3 4">
    <name type="scientific">Bathycoccus prasinos</name>
    <dbReference type="NCBI Taxonomy" id="41875"/>
    <lineage>
        <taxon>Eukaryota</taxon>
        <taxon>Viridiplantae</taxon>
        <taxon>Chlorophyta</taxon>
        <taxon>Mamiellophyceae</taxon>
        <taxon>Mamiellales</taxon>
        <taxon>Bathycoccaceae</taxon>
        <taxon>Bathycoccus</taxon>
    </lineage>
</organism>
<dbReference type="KEGG" id="bpg:Bathy01g04520"/>
<dbReference type="PANTHER" id="PTHR35471">
    <property type="entry name" value="OS07G0223700 PROTEIN"/>
    <property type="match status" value="1"/>
</dbReference>
<dbReference type="PANTHER" id="PTHR35471:SF1">
    <property type="entry name" value="OS07G0223700 PROTEIN"/>
    <property type="match status" value="1"/>
</dbReference>
<dbReference type="GeneID" id="19018187"/>
<dbReference type="Proteomes" id="UP000198341">
    <property type="component" value="Chromosome 1"/>
</dbReference>
<keyword evidence="2" id="KW-0812">Transmembrane</keyword>
<evidence type="ECO:0000313" key="4">
    <source>
        <dbReference type="Proteomes" id="UP000198341"/>
    </source>
</evidence>
<name>K8E927_9CHLO</name>
<keyword evidence="4" id="KW-1185">Reference proteome</keyword>
<feature type="transmembrane region" description="Helical" evidence="2">
    <location>
        <begin position="122"/>
        <end position="145"/>
    </location>
</feature>
<dbReference type="EMBL" id="FO082278">
    <property type="protein sequence ID" value="CCO14131.1"/>
    <property type="molecule type" value="Genomic_DNA"/>
</dbReference>
<protein>
    <recommendedName>
        <fullName evidence="5">Transmembrane protein</fullName>
    </recommendedName>
</protein>
<dbReference type="OrthoDB" id="10408819at2759"/>
<evidence type="ECO:0000256" key="2">
    <source>
        <dbReference type="SAM" id="Phobius"/>
    </source>
</evidence>
<evidence type="ECO:0000256" key="1">
    <source>
        <dbReference type="SAM" id="MobiDB-lite"/>
    </source>
</evidence>
<accession>K8E927</accession>
<evidence type="ECO:0000313" key="3">
    <source>
        <dbReference type="EMBL" id="CCO14131.1"/>
    </source>
</evidence>
<keyword evidence="2" id="KW-0472">Membrane</keyword>
<sequence>MDNVYALNERAVRALEDNGITAKTMIRFARLGLYAQIVLALWGSLSFTYGIIHASALAVSLYGVVALELKTPRLLKIYAAVLLALTITDLLWLLNFTGSIWGGRTGVKDQYYDTLSYASLNWTTLFPEFLAFLVRVASVCLWGMLWMKGALNDLEGECLDPDSEGLMMGSGGNSSSRTYVPGSEYQDDFSHVQPAGAVPEGRIRGQGSSKKKGGGPSDDFSLSGAGYQQSEV</sequence>
<feature type="transmembrane region" description="Helical" evidence="2">
    <location>
        <begin position="77"/>
        <end position="102"/>
    </location>
</feature>
<proteinExistence type="predicted"/>
<feature type="region of interest" description="Disordered" evidence="1">
    <location>
        <begin position="165"/>
        <end position="232"/>
    </location>
</feature>